<dbReference type="PATRIC" id="fig|2033.7.peg.3098"/>
<evidence type="ECO:0000313" key="4">
    <source>
        <dbReference type="EMBL" id="KTS10669.1"/>
    </source>
</evidence>
<sequence length="173" mass="18619">MGRSADIRPATGDDAGGIAIVHVASWQTAYRGLMPDHVLDGLSVESRANGWLQIISDPNGTGRTIVADRDGDIVGWASFGSGRDEGASDEGALWGLYVHPSAFATGVGHALISAAQRALREDGYACADLWVLDGNERAAEFSENHGWNEDGDVEVDERQTMRLLERRRVTSLI</sequence>
<feature type="domain" description="N-acetyltransferase" evidence="3">
    <location>
        <begin position="5"/>
        <end position="170"/>
    </location>
</feature>
<accession>A0A147F6A1</accession>
<dbReference type="PANTHER" id="PTHR43877:SF1">
    <property type="entry name" value="ACETYLTRANSFERASE"/>
    <property type="match status" value="1"/>
</dbReference>
<dbReference type="Proteomes" id="UP000072189">
    <property type="component" value="Unassembled WGS sequence"/>
</dbReference>
<organism evidence="4 5">
    <name type="scientific">Microbacterium testaceum</name>
    <name type="common">Aureobacterium testaceum</name>
    <name type="synonym">Brevibacterium testaceum</name>
    <dbReference type="NCBI Taxonomy" id="2033"/>
    <lineage>
        <taxon>Bacteria</taxon>
        <taxon>Bacillati</taxon>
        <taxon>Actinomycetota</taxon>
        <taxon>Actinomycetes</taxon>
        <taxon>Micrococcales</taxon>
        <taxon>Microbacteriaceae</taxon>
        <taxon>Microbacterium</taxon>
    </lineage>
</organism>
<dbReference type="PROSITE" id="PS51186">
    <property type="entry name" value="GNAT"/>
    <property type="match status" value="1"/>
</dbReference>
<dbReference type="InterPro" id="IPR016181">
    <property type="entry name" value="Acyl_CoA_acyltransferase"/>
</dbReference>
<reference evidence="4 5" key="1">
    <citation type="journal article" date="2016" name="Front. Microbiol.">
        <title>Genomic Resource of Rice Seed Associated Bacteria.</title>
        <authorList>
            <person name="Midha S."/>
            <person name="Bansal K."/>
            <person name="Sharma S."/>
            <person name="Kumar N."/>
            <person name="Patil P.P."/>
            <person name="Chaudhry V."/>
            <person name="Patil P.B."/>
        </authorList>
    </citation>
    <scope>NUCLEOTIDE SEQUENCE [LARGE SCALE GENOMIC DNA]</scope>
    <source>
        <strain evidence="4 5">RSA3</strain>
    </source>
</reference>
<dbReference type="GO" id="GO:0016747">
    <property type="term" value="F:acyltransferase activity, transferring groups other than amino-acyl groups"/>
    <property type="evidence" value="ECO:0007669"/>
    <property type="project" value="InterPro"/>
</dbReference>
<name>A0A147F6A1_MICTE</name>
<dbReference type="InterPro" id="IPR050832">
    <property type="entry name" value="Bact_Acetyltransf"/>
</dbReference>
<dbReference type="Pfam" id="PF00583">
    <property type="entry name" value="Acetyltransf_1"/>
    <property type="match status" value="1"/>
</dbReference>
<dbReference type="InterPro" id="IPR000182">
    <property type="entry name" value="GNAT_dom"/>
</dbReference>
<gene>
    <name evidence="4" type="ORF">RSA3_11555</name>
</gene>
<dbReference type="Gene3D" id="3.40.630.30">
    <property type="match status" value="1"/>
</dbReference>
<evidence type="ECO:0000259" key="3">
    <source>
        <dbReference type="PROSITE" id="PS51186"/>
    </source>
</evidence>
<keyword evidence="1" id="KW-0808">Transferase</keyword>
<protein>
    <recommendedName>
        <fullName evidence="3">N-acetyltransferase domain-containing protein</fullName>
    </recommendedName>
</protein>
<dbReference type="RefSeq" id="WP_241493720.1">
    <property type="nucleotide sequence ID" value="NZ_LDRV01000074.1"/>
</dbReference>
<evidence type="ECO:0000256" key="1">
    <source>
        <dbReference type="ARBA" id="ARBA00022679"/>
    </source>
</evidence>
<dbReference type="AlphaFoldDB" id="A0A147F6A1"/>
<proteinExistence type="predicted"/>
<comment type="caution">
    <text evidence="4">The sequence shown here is derived from an EMBL/GenBank/DDBJ whole genome shotgun (WGS) entry which is preliminary data.</text>
</comment>
<dbReference type="CDD" id="cd04301">
    <property type="entry name" value="NAT_SF"/>
    <property type="match status" value="1"/>
</dbReference>
<keyword evidence="2" id="KW-0012">Acyltransferase</keyword>
<evidence type="ECO:0000313" key="5">
    <source>
        <dbReference type="Proteomes" id="UP000072189"/>
    </source>
</evidence>
<evidence type="ECO:0000256" key="2">
    <source>
        <dbReference type="ARBA" id="ARBA00023315"/>
    </source>
</evidence>
<dbReference type="EMBL" id="LDRV01000074">
    <property type="protein sequence ID" value="KTS10669.1"/>
    <property type="molecule type" value="Genomic_DNA"/>
</dbReference>
<dbReference type="SUPFAM" id="SSF55729">
    <property type="entry name" value="Acyl-CoA N-acyltransferases (Nat)"/>
    <property type="match status" value="1"/>
</dbReference>
<dbReference type="PANTHER" id="PTHR43877">
    <property type="entry name" value="AMINOALKYLPHOSPHONATE N-ACETYLTRANSFERASE-RELATED-RELATED"/>
    <property type="match status" value="1"/>
</dbReference>